<dbReference type="SUPFAM" id="SSF51294">
    <property type="entry name" value="Hedgehog/intein (Hint) domain"/>
    <property type="match status" value="1"/>
</dbReference>
<feature type="region of interest" description="Disordered" evidence="15">
    <location>
        <begin position="1228"/>
        <end position="1258"/>
    </location>
</feature>
<dbReference type="Pfam" id="PF03764">
    <property type="entry name" value="EFG_IV"/>
    <property type="match status" value="1"/>
</dbReference>
<dbReference type="SUPFAM" id="SSF50447">
    <property type="entry name" value="Translation proteins"/>
    <property type="match status" value="1"/>
</dbReference>
<dbReference type="PRINTS" id="PR00379">
    <property type="entry name" value="INTEIN"/>
</dbReference>
<comment type="function">
    <text evidence="14">Catalyzes the GTP-dependent ribosomal translocation step during translation elongation. During this step, the ribosome changes from the pre-translocational (PRE) to the post-translocational (POST) state as the newly formed A-site-bound peptidyl-tRNA and P-site-bound deacylated tRNA move to the P and E sites, respectively. Catalyzes the coordinated movement of the two tRNA molecules, the mRNA and conformational changes in the ribosome.</text>
</comment>
<dbReference type="CDD" id="cd01514">
    <property type="entry name" value="Elongation_Factor_C"/>
    <property type="match status" value="1"/>
</dbReference>
<feature type="compositionally biased region" description="Basic and acidic residues" evidence="15">
    <location>
        <begin position="1236"/>
        <end position="1245"/>
    </location>
</feature>
<evidence type="ECO:0000256" key="7">
    <source>
        <dbReference type="ARBA" id="ARBA00022759"/>
    </source>
</evidence>
<dbReference type="PANTHER" id="PTHR42908:SF3">
    <property type="entry name" value="ELONGATION FACTOR-LIKE GTPASE 1"/>
    <property type="match status" value="1"/>
</dbReference>
<feature type="domain" description="DOD-type homing endonuclease" evidence="16">
    <location>
        <begin position="276"/>
        <end position="407"/>
    </location>
</feature>
<dbReference type="InterPro" id="IPR014721">
    <property type="entry name" value="Ribsml_uS5_D2-typ_fold_subgr"/>
</dbReference>
<evidence type="ECO:0000256" key="15">
    <source>
        <dbReference type="SAM" id="MobiDB-lite"/>
    </source>
</evidence>
<dbReference type="Pfam" id="PF14492">
    <property type="entry name" value="EFG_III"/>
    <property type="match status" value="1"/>
</dbReference>
<dbReference type="Gene3D" id="3.40.50.300">
    <property type="entry name" value="P-loop containing nucleotide triphosphate hydrolases"/>
    <property type="match status" value="1"/>
</dbReference>
<dbReference type="AlphaFoldDB" id="A0A133VJ00"/>
<dbReference type="InterPro" id="IPR005517">
    <property type="entry name" value="Transl_elong_EFG/EF2_IV"/>
</dbReference>
<dbReference type="SUPFAM" id="SSF55608">
    <property type="entry name" value="Homing endonucleases"/>
    <property type="match status" value="1"/>
</dbReference>
<organism evidence="18 19">
    <name type="scientific">candidate division MSBL1 archaeon SCGC-AAA382F02</name>
    <dbReference type="NCBI Taxonomy" id="1698282"/>
    <lineage>
        <taxon>Archaea</taxon>
        <taxon>Methanobacteriati</taxon>
        <taxon>Methanobacteriota</taxon>
        <taxon>candidate division MSBL1</taxon>
    </lineage>
</organism>
<keyword evidence="9" id="KW-0068">Autocatalytic cleavage</keyword>
<dbReference type="InterPro" id="IPR035647">
    <property type="entry name" value="EFG_III/V"/>
</dbReference>
<evidence type="ECO:0000313" key="18">
    <source>
        <dbReference type="EMBL" id="KXB06425.1"/>
    </source>
</evidence>
<dbReference type="NCBIfam" id="TIGR01445">
    <property type="entry name" value="intein_Nterm"/>
    <property type="match status" value="1"/>
</dbReference>
<dbReference type="PANTHER" id="PTHR42908">
    <property type="entry name" value="TRANSLATION ELONGATION FACTOR-RELATED"/>
    <property type="match status" value="1"/>
</dbReference>
<dbReference type="PATRIC" id="fig|1698282.3.peg.249"/>
<reference evidence="18 19" key="1">
    <citation type="journal article" date="2016" name="Sci. Rep.">
        <title>Metabolic traits of an uncultured archaeal lineage -MSBL1- from brine pools of the Red Sea.</title>
        <authorList>
            <person name="Mwirichia R."/>
            <person name="Alam I."/>
            <person name="Rashid M."/>
            <person name="Vinu M."/>
            <person name="Ba-Alawi W."/>
            <person name="Anthony Kamau A."/>
            <person name="Kamanda Ngugi D."/>
            <person name="Goker M."/>
            <person name="Klenk H.P."/>
            <person name="Bajic V."/>
            <person name="Stingl U."/>
        </authorList>
    </citation>
    <scope>NUCLEOTIDE SEQUENCE [LARGE SCALE GENOMIC DNA]</scope>
    <source>
        <strain evidence="18">SCGC-AAA382F02</strain>
    </source>
</reference>
<dbReference type="Gene3D" id="3.10.28.10">
    <property type="entry name" value="Homing endonucleases"/>
    <property type="match status" value="1"/>
</dbReference>
<evidence type="ECO:0000256" key="3">
    <source>
        <dbReference type="ARBA" id="ARBA00017891"/>
    </source>
</evidence>
<dbReference type="InterPro" id="IPR006141">
    <property type="entry name" value="Intein_N"/>
</dbReference>
<comment type="subcellular location">
    <subcellularLocation>
        <location evidence="1">Cytoplasm</location>
    </subcellularLocation>
</comment>
<dbReference type="GO" id="GO:0006314">
    <property type="term" value="P:intron homing"/>
    <property type="evidence" value="ECO:0007669"/>
    <property type="project" value="UniProtKB-KW"/>
</dbReference>
<evidence type="ECO:0000256" key="13">
    <source>
        <dbReference type="ARBA" id="ARBA00023134"/>
    </source>
</evidence>
<dbReference type="InterPro" id="IPR000795">
    <property type="entry name" value="T_Tr_GTP-bd_dom"/>
</dbReference>
<dbReference type="NCBIfam" id="TIGR00490">
    <property type="entry name" value="aEF-2"/>
    <property type="match status" value="1"/>
</dbReference>
<dbReference type="PROSITE" id="PS00301">
    <property type="entry name" value="G_TR_1"/>
    <property type="match status" value="1"/>
</dbReference>
<feature type="domain" description="Tr-type G" evidence="17">
    <location>
        <begin position="548"/>
        <end position="773"/>
    </location>
</feature>
<dbReference type="Pfam" id="PF14528">
    <property type="entry name" value="LAGLIDADG_3"/>
    <property type="match status" value="1"/>
</dbReference>
<dbReference type="EMBL" id="LHYG01000003">
    <property type="protein sequence ID" value="KXB06425.1"/>
    <property type="molecule type" value="Genomic_DNA"/>
</dbReference>
<dbReference type="InterPro" id="IPR027434">
    <property type="entry name" value="Homing_endonucl"/>
</dbReference>
<dbReference type="InterPro" id="IPR004860">
    <property type="entry name" value="LAGLIDADG_dom"/>
</dbReference>
<dbReference type="GO" id="GO:0003746">
    <property type="term" value="F:translation elongation factor activity"/>
    <property type="evidence" value="ECO:0007669"/>
    <property type="project" value="UniProtKB-KW"/>
</dbReference>
<sequence length="1258" mass="142221">MRRYKHLSDVQELMWDHDHVRDIGIIAHIDHGKCVSPRTRIALANRITRAETLFEKKKEEGEIEKESEDEICVDVSDLDIEVNSFDKNSKEIVRGKITKMWKMKKTDPLVHIVTGSGNKIKTTPEHQFLTLEEDGSLKFTRANQLEEGMNIVSARKLTHSTDEEDVKDYILSKLSKDYGFYVFVSGEFNEKIRKMDWDNLYKFSKSKLKKDSFEIGGREKRYRLRDIYNICKELDLSLKELYEEIRTLNYRGKEWRGEHSSLPIKLPPNLSPLYYLAGLCMDDGDLYSNITNSNPEIHEKVRREASKLGLDVTVREFKNRTSRIELGGKTLTKILQSLFDYPIEEKSRKIKVSDLLFMSKKEDISLFIQGYLDADGTIEKERSAVSVNSNSIEMLEGIQLLLLKFDVASKINRVKSTLYISGRLSLEEFSEIGFSTTEKQRKLKELLAKSQSSKLDYVPIKGSVLKNIRCELDIPQTKMDPGYSNYESTNIGLSKNSLKNILTRFEEEGQPTAEINELKTLAKADTSFTEVEKVERSSKEEYVYDFTVEDYHNFIAEGIIVHNTTLTDSLVADSGIISEEHAGEQLFTDFMEEEQERGITIQTAAVSLAHEFEDEEYLINLLDTPGHVDFSGDVTRALRAIDGAVVVVDAVEGVMVQTETVLRQAIREHVHPILYINKVDRLIDELKLNPEEMQEKFIKIITKFNKLLKKYAPDELAERWKVSVEGGSVAFGSATEKWALSATQMEKKNITFKDIIDAHEKGEIEKLTEESPLDEVILDMVVHHLPNPDEAQAERIAKIWRGDPESKLGKSMIQSDKDGPLCMIVTDVEVDEQAGVVSTGRVFSGTLEVGKEVHLVNANKGARVQQVGVYMGPDRVGVEKAPAGNIAAVIGMEDAIVGETIVEKGIEAQGFEDLQYVSEPVVTIAVEPKEYKDLPQLIEEMRRISREDPNVVVDIDEETGEYLISGMGELHLQIVQHELEDSGLEIQTSEPLVVYRESIKGKSGPVEGVSPNRHNRLKFAVEPLEEEVVEALDSGEIYEKQDQKEKAKKLRELGWETKPAKNVLGIEGQNILVDTTKGIQYLREIEEYMADAFSNAMEEGPLMNEPVRGVKVMLTNAKLHEDTIHRGPAQIMPATRKAIHAVMLSDEPTVLEPFLKVEARTPQKFLGDVTQVIKGRRGQVNSIESEEDLAIVDSSIPVSESFGLSADMRSSTEGRALWGSEFEKFDEVPQSLQGEAIRETRERKGMKPKPPKPGELVE</sequence>
<dbReference type="SUPFAM" id="SSF54211">
    <property type="entry name" value="Ribosomal protein S5 domain 2-like"/>
    <property type="match status" value="1"/>
</dbReference>
<proteinExistence type="inferred from homology"/>
<dbReference type="CDD" id="cd00081">
    <property type="entry name" value="Hint"/>
    <property type="match status" value="2"/>
</dbReference>
<dbReference type="GO" id="GO:0003924">
    <property type="term" value="F:GTPase activity"/>
    <property type="evidence" value="ECO:0007669"/>
    <property type="project" value="InterPro"/>
</dbReference>
<dbReference type="InterPro" id="IPR030934">
    <property type="entry name" value="Intein_C"/>
</dbReference>
<dbReference type="Pfam" id="PF14890">
    <property type="entry name" value="Intein_splicing"/>
    <property type="match status" value="1"/>
</dbReference>
<dbReference type="InterPro" id="IPR027417">
    <property type="entry name" value="P-loop_NTPase"/>
</dbReference>
<keyword evidence="4" id="KW-0963">Cytoplasm</keyword>
<evidence type="ECO:0000256" key="4">
    <source>
        <dbReference type="ARBA" id="ARBA00022490"/>
    </source>
</evidence>
<dbReference type="InterPro" id="IPR003586">
    <property type="entry name" value="Hint_dom_C"/>
</dbReference>
<comment type="similarity">
    <text evidence="2">Belongs to the TRAFAC class translation factor GTPase superfamily. Classic translation factor GTPase family. EF-G/EF-2 subfamily.</text>
</comment>
<keyword evidence="19" id="KW-1185">Reference proteome</keyword>
<dbReference type="SMART" id="SM00889">
    <property type="entry name" value="EFG_IV"/>
    <property type="match status" value="1"/>
</dbReference>
<dbReference type="Pfam" id="PF00679">
    <property type="entry name" value="EFG_C"/>
    <property type="match status" value="1"/>
</dbReference>
<dbReference type="SUPFAM" id="SSF54980">
    <property type="entry name" value="EF-G C-terminal domain-like"/>
    <property type="match status" value="2"/>
</dbReference>
<dbReference type="SMART" id="SM00305">
    <property type="entry name" value="HintC"/>
    <property type="match status" value="1"/>
</dbReference>
<dbReference type="Pfam" id="PF00009">
    <property type="entry name" value="GTP_EFTU"/>
    <property type="match status" value="1"/>
</dbReference>
<dbReference type="NCBIfam" id="TIGR00231">
    <property type="entry name" value="small_GTP"/>
    <property type="match status" value="1"/>
</dbReference>
<dbReference type="Gene3D" id="3.30.230.10">
    <property type="match status" value="1"/>
</dbReference>
<gene>
    <name evidence="18" type="ORF">AKJ53_00370</name>
</gene>
<keyword evidence="13" id="KW-0342">GTP-binding</keyword>
<dbReference type="InterPro" id="IPR004042">
    <property type="entry name" value="Intein_endonuc_central"/>
</dbReference>
<dbReference type="Gene3D" id="2.170.16.10">
    <property type="entry name" value="Hedgehog/Intein (Hint) domain"/>
    <property type="match status" value="2"/>
</dbReference>
<protein>
    <recommendedName>
        <fullName evidence="3">Elongation factor 2</fullName>
    </recommendedName>
</protein>
<dbReference type="InterPro" id="IPR000640">
    <property type="entry name" value="EFG_V-like"/>
</dbReference>
<keyword evidence="8" id="KW-0251">Elongation factor</keyword>
<dbReference type="Gene3D" id="2.40.30.10">
    <property type="entry name" value="Translation factors"/>
    <property type="match status" value="1"/>
</dbReference>
<dbReference type="GO" id="GO:1990904">
    <property type="term" value="C:ribonucleoprotein complex"/>
    <property type="evidence" value="ECO:0007669"/>
    <property type="project" value="TreeGrafter"/>
</dbReference>
<dbReference type="Gene3D" id="3.30.70.870">
    <property type="entry name" value="Elongation Factor G (Translational Gtpase), domain 3"/>
    <property type="match status" value="1"/>
</dbReference>
<dbReference type="Proteomes" id="UP000070491">
    <property type="component" value="Unassembled WGS sequence"/>
</dbReference>
<dbReference type="InterPro" id="IPR006142">
    <property type="entry name" value="INTEIN"/>
</dbReference>
<evidence type="ECO:0000256" key="1">
    <source>
        <dbReference type="ARBA" id="ARBA00004496"/>
    </source>
</evidence>
<dbReference type="InterPro" id="IPR004543">
    <property type="entry name" value="Transl_elong_EFG/EF2_arc"/>
</dbReference>
<dbReference type="FunFam" id="3.30.70.870:FF:000002">
    <property type="entry name" value="Translation elongation factor 2"/>
    <property type="match status" value="1"/>
</dbReference>
<dbReference type="InterPro" id="IPR009000">
    <property type="entry name" value="Transl_B-barrel_sf"/>
</dbReference>
<dbReference type="Gene3D" id="3.30.70.240">
    <property type="match status" value="1"/>
</dbReference>
<dbReference type="PROSITE" id="PS51722">
    <property type="entry name" value="G_TR_2"/>
    <property type="match status" value="1"/>
</dbReference>
<evidence type="ECO:0000256" key="2">
    <source>
        <dbReference type="ARBA" id="ARBA00005870"/>
    </source>
</evidence>
<keyword evidence="5" id="KW-0540">Nuclease</keyword>
<dbReference type="SMART" id="SM00306">
    <property type="entry name" value="HintN"/>
    <property type="match status" value="1"/>
</dbReference>
<dbReference type="SUPFAM" id="SSF52540">
    <property type="entry name" value="P-loop containing nucleoside triphosphate hydrolases"/>
    <property type="match status" value="1"/>
</dbReference>
<dbReference type="PROSITE" id="PS50819">
    <property type="entry name" value="INTEIN_ENDONUCLEASE"/>
    <property type="match status" value="1"/>
</dbReference>
<dbReference type="PROSITE" id="PS50818">
    <property type="entry name" value="INTEIN_C_TER"/>
    <property type="match status" value="1"/>
</dbReference>
<dbReference type="GO" id="GO:0016539">
    <property type="term" value="P:intein-mediated protein splicing"/>
    <property type="evidence" value="ECO:0007669"/>
    <property type="project" value="InterPro"/>
</dbReference>
<evidence type="ECO:0000256" key="6">
    <source>
        <dbReference type="ARBA" id="ARBA00022741"/>
    </source>
</evidence>
<name>A0A133VJ00_9EURY</name>
<dbReference type="InterPro" id="IPR031157">
    <property type="entry name" value="G_TR_CS"/>
</dbReference>
<dbReference type="InterPro" id="IPR005225">
    <property type="entry name" value="Small_GTP-bd"/>
</dbReference>
<dbReference type="NCBIfam" id="TIGR01443">
    <property type="entry name" value="intein_Cterm"/>
    <property type="match status" value="1"/>
</dbReference>
<dbReference type="CDD" id="cd16268">
    <property type="entry name" value="EF2_II"/>
    <property type="match status" value="1"/>
</dbReference>
<evidence type="ECO:0000259" key="16">
    <source>
        <dbReference type="PROSITE" id="PS50819"/>
    </source>
</evidence>
<dbReference type="CDD" id="cd01681">
    <property type="entry name" value="aeEF2_snRNP_like_IV"/>
    <property type="match status" value="1"/>
</dbReference>
<accession>A0A133VJ00</accession>
<dbReference type="GO" id="GO:0005525">
    <property type="term" value="F:GTP binding"/>
    <property type="evidence" value="ECO:0007669"/>
    <property type="project" value="UniProtKB-KW"/>
</dbReference>
<dbReference type="Pfam" id="PF03144">
    <property type="entry name" value="GTP_EFTU_D2"/>
    <property type="match status" value="1"/>
</dbReference>
<dbReference type="InterPro" id="IPR041095">
    <property type="entry name" value="EFG_II"/>
</dbReference>
<evidence type="ECO:0000256" key="9">
    <source>
        <dbReference type="ARBA" id="ARBA00022813"/>
    </source>
</evidence>
<evidence type="ECO:0000313" key="19">
    <source>
        <dbReference type="Proteomes" id="UP000070491"/>
    </source>
</evidence>
<keyword evidence="11" id="KW-0648">Protein biosynthesis</keyword>
<evidence type="ECO:0000259" key="17">
    <source>
        <dbReference type="PROSITE" id="PS51722"/>
    </source>
</evidence>
<dbReference type="InterPro" id="IPR020568">
    <property type="entry name" value="Ribosomal_Su5_D2-typ_SF"/>
</dbReference>
<evidence type="ECO:0000256" key="14">
    <source>
        <dbReference type="ARBA" id="ARBA00024731"/>
    </source>
</evidence>
<keyword evidence="12" id="KW-0651">Protein splicing</keyword>
<evidence type="ECO:0000256" key="12">
    <source>
        <dbReference type="ARBA" id="ARBA00023000"/>
    </source>
</evidence>
<dbReference type="GO" id="GO:0005829">
    <property type="term" value="C:cytosol"/>
    <property type="evidence" value="ECO:0007669"/>
    <property type="project" value="TreeGrafter"/>
</dbReference>
<dbReference type="InterPro" id="IPR003587">
    <property type="entry name" value="Hint_dom_N"/>
</dbReference>
<dbReference type="GO" id="GO:0004519">
    <property type="term" value="F:endonuclease activity"/>
    <property type="evidence" value="ECO:0007669"/>
    <property type="project" value="UniProtKB-KW"/>
</dbReference>
<evidence type="ECO:0000256" key="10">
    <source>
        <dbReference type="ARBA" id="ARBA00022886"/>
    </source>
</evidence>
<evidence type="ECO:0000256" key="5">
    <source>
        <dbReference type="ARBA" id="ARBA00022722"/>
    </source>
</evidence>
<evidence type="ECO:0000256" key="8">
    <source>
        <dbReference type="ARBA" id="ARBA00022768"/>
    </source>
</evidence>
<keyword evidence="6" id="KW-0547">Nucleotide-binding</keyword>
<dbReference type="SMART" id="SM00838">
    <property type="entry name" value="EFG_C"/>
    <property type="match status" value="1"/>
</dbReference>
<dbReference type="InterPro" id="IPR004161">
    <property type="entry name" value="EFTu-like_2"/>
</dbReference>
<dbReference type="PROSITE" id="PS50817">
    <property type="entry name" value="INTEIN_N_TER"/>
    <property type="match status" value="1"/>
</dbReference>
<evidence type="ECO:0000256" key="11">
    <source>
        <dbReference type="ARBA" id="ARBA00022917"/>
    </source>
</evidence>
<keyword evidence="10" id="KW-0404">Intron homing</keyword>
<dbReference type="InterPro" id="IPR036844">
    <property type="entry name" value="Hint_dom_sf"/>
</dbReference>
<keyword evidence="7" id="KW-0378">Hydrolase</keyword>
<keyword evidence="7" id="KW-0255">Endonuclease</keyword>
<comment type="caution">
    <text evidence="18">The sequence shown here is derived from an EMBL/GenBank/DDBJ whole genome shotgun (WGS) entry which is preliminary data.</text>
</comment>